<proteinExistence type="predicted"/>
<dbReference type="AlphaFoldDB" id="A0A150PQP1"/>
<organism evidence="2 3">
    <name type="scientific">Sorangium cellulosum</name>
    <name type="common">Polyangium cellulosum</name>
    <dbReference type="NCBI Taxonomy" id="56"/>
    <lineage>
        <taxon>Bacteria</taxon>
        <taxon>Pseudomonadati</taxon>
        <taxon>Myxococcota</taxon>
        <taxon>Polyangia</taxon>
        <taxon>Polyangiales</taxon>
        <taxon>Polyangiaceae</taxon>
        <taxon>Sorangium</taxon>
    </lineage>
</organism>
<dbReference type="Proteomes" id="UP000075420">
    <property type="component" value="Unassembled WGS sequence"/>
</dbReference>
<evidence type="ECO:0000313" key="2">
    <source>
        <dbReference type="EMBL" id="KYF58077.1"/>
    </source>
</evidence>
<dbReference type="InterPro" id="IPR005247">
    <property type="entry name" value="YbhB_YbcL/LppC-like"/>
</dbReference>
<dbReference type="InterPro" id="IPR036610">
    <property type="entry name" value="PEBP-like_sf"/>
</dbReference>
<accession>A0A150PQP1</accession>
<dbReference type="PANTHER" id="PTHR30289:SF1">
    <property type="entry name" value="PEBP (PHOSPHATIDYLETHANOLAMINE-BINDING PROTEIN) FAMILY PROTEIN"/>
    <property type="match status" value="1"/>
</dbReference>
<feature type="compositionally biased region" description="Basic and acidic residues" evidence="1">
    <location>
        <begin position="15"/>
        <end position="25"/>
    </location>
</feature>
<dbReference type="Gene3D" id="3.90.280.10">
    <property type="entry name" value="PEBP-like"/>
    <property type="match status" value="1"/>
</dbReference>
<evidence type="ECO:0000256" key="1">
    <source>
        <dbReference type="SAM" id="MobiDB-lite"/>
    </source>
</evidence>
<evidence type="ECO:0008006" key="4">
    <source>
        <dbReference type="Google" id="ProtNLM"/>
    </source>
</evidence>
<evidence type="ECO:0000313" key="3">
    <source>
        <dbReference type="Proteomes" id="UP000075420"/>
    </source>
</evidence>
<reference evidence="2 3" key="1">
    <citation type="submission" date="2014-02" db="EMBL/GenBank/DDBJ databases">
        <title>The small core and large imbalanced accessory genome model reveals a collaborative survival strategy of Sorangium cellulosum strains in nature.</title>
        <authorList>
            <person name="Han K."/>
            <person name="Peng R."/>
            <person name="Blom J."/>
            <person name="Li Y.-Z."/>
        </authorList>
    </citation>
    <scope>NUCLEOTIDE SEQUENCE [LARGE SCALE GENOMIC DNA]</scope>
    <source>
        <strain evidence="2 3">So0157-25</strain>
    </source>
</reference>
<sequence>MLSLASPAFAQRGEIPMEHTCEGADRSPPLTWSSLPPGTRSLALIVDDPDAPDPRAPKTTWVHWVVYNLPPTAEGLPAGAADGGLPEGARHGLNDWKRPAYGGPCPPVGRHRYFHKLYALDAVLPDLGSPTKAELEKAMAGHVLANVELVGTYQKTKR</sequence>
<feature type="region of interest" description="Disordered" evidence="1">
    <location>
        <begin position="13"/>
        <end position="34"/>
    </location>
</feature>
<protein>
    <recommendedName>
        <fullName evidence="4">Phosphatidylethanolamine-binding protein</fullName>
    </recommendedName>
</protein>
<dbReference type="Pfam" id="PF01161">
    <property type="entry name" value="PBP"/>
    <property type="match status" value="1"/>
</dbReference>
<dbReference type="InterPro" id="IPR008914">
    <property type="entry name" value="PEBP"/>
</dbReference>
<dbReference type="PANTHER" id="PTHR30289">
    <property type="entry name" value="UNCHARACTERIZED PROTEIN YBCL-RELATED"/>
    <property type="match status" value="1"/>
</dbReference>
<dbReference type="CDD" id="cd00865">
    <property type="entry name" value="PEBP_bact_arch"/>
    <property type="match status" value="1"/>
</dbReference>
<dbReference type="NCBIfam" id="TIGR00481">
    <property type="entry name" value="YbhB/YbcL family Raf kinase inhibitor-like protein"/>
    <property type="match status" value="1"/>
</dbReference>
<comment type="caution">
    <text evidence="2">The sequence shown here is derived from an EMBL/GenBank/DDBJ whole genome shotgun (WGS) entry which is preliminary data.</text>
</comment>
<gene>
    <name evidence="2" type="ORF">BE08_43905</name>
</gene>
<dbReference type="SUPFAM" id="SSF49777">
    <property type="entry name" value="PEBP-like"/>
    <property type="match status" value="1"/>
</dbReference>
<name>A0A150PQP1_SORCE</name>
<dbReference type="EMBL" id="JELY01000797">
    <property type="protein sequence ID" value="KYF58077.1"/>
    <property type="molecule type" value="Genomic_DNA"/>
</dbReference>